<feature type="region of interest" description="Disordered" evidence="1">
    <location>
        <begin position="26"/>
        <end position="61"/>
    </location>
</feature>
<reference evidence="2" key="1">
    <citation type="submission" date="2022-07" db="EMBL/GenBank/DDBJ databases">
        <title>Genome Sequence of Physisporinus lineatus.</title>
        <authorList>
            <person name="Buettner E."/>
        </authorList>
    </citation>
    <scope>NUCLEOTIDE SEQUENCE</scope>
    <source>
        <strain evidence="2">VT162</strain>
    </source>
</reference>
<evidence type="ECO:0000313" key="3">
    <source>
        <dbReference type="Proteomes" id="UP001212997"/>
    </source>
</evidence>
<accession>A0AAD5YJ85</accession>
<dbReference type="AlphaFoldDB" id="A0AAD5YJ85"/>
<evidence type="ECO:0000256" key="1">
    <source>
        <dbReference type="SAM" id="MobiDB-lite"/>
    </source>
</evidence>
<organism evidence="2 3">
    <name type="scientific">Meripilus lineatus</name>
    <dbReference type="NCBI Taxonomy" id="2056292"/>
    <lineage>
        <taxon>Eukaryota</taxon>
        <taxon>Fungi</taxon>
        <taxon>Dikarya</taxon>
        <taxon>Basidiomycota</taxon>
        <taxon>Agaricomycotina</taxon>
        <taxon>Agaricomycetes</taxon>
        <taxon>Polyporales</taxon>
        <taxon>Meripilaceae</taxon>
        <taxon>Meripilus</taxon>
    </lineage>
</organism>
<sequence>MQHPAGPHAQDPWIMKLEAVKKQLERTVRPISTARTMASKPRHRTERKSQHPGNSRRRHLPRRVEIPHSLDRIDDDLSTVRTTTAQFSLRDVE</sequence>
<protein>
    <submittedName>
        <fullName evidence="2">Uncharacterized protein</fullName>
    </submittedName>
</protein>
<gene>
    <name evidence="2" type="ORF">NLI96_g3261</name>
</gene>
<name>A0AAD5YJ85_9APHY</name>
<keyword evidence="3" id="KW-1185">Reference proteome</keyword>
<dbReference type="EMBL" id="JANAWD010000081">
    <property type="protein sequence ID" value="KAJ3487850.1"/>
    <property type="molecule type" value="Genomic_DNA"/>
</dbReference>
<dbReference type="Proteomes" id="UP001212997">
    <property type="component" value="Unassembled WGS sequence"/>
</dbReference>
<proteinExistence type="predicted"/>
<evidence type="ECO:0000313" key="2">
    <source>
        <dbReference type="EMBL" id="KAJ3487850.1"/>
    </source>
</evidence>
<comment type="caution">
    <text evidence="2">The sequence shown here is derived from an EMBL/GenBank/DDBJ whole genome shotgun (WGS) entry which is preliminary data.</text>
</comment>